<protein>
    <submittedName>
        <fullName evidence="1">Uncharacterized protein</fullName>
    </submittedName>
</protein>
<evidence type="ECO:0000313" key="2">
    <source>
        <dbReference type="Proteomes" id="UP000738325"/>
    </source>
</evidence>
<accession>A0A9P6RAM9</accession>
<proteinExistence type="predicted"/>
<dbReference type="EMBL" id="JAAAIP010000541">
    <property type="protein sequence ID" value="KAG0315399.1"/>
    <property type="molecule type" value="Genomic_DNA"/>
</dbReference>
<keyword evidence="2" id="KW-1185">Reference proteome</keyword>
<sequence>MNIGVLSPTLAPEIAIGTHSVVIELLVESRQLLAHILSLQNIEATFYESCEGVVQDEQERVFKVLGPDGVILEQNHRPNTLFFFATLSNSAETIVETAWALEELFKK</sequence>
<reference evidence="1" key="1">
    <citation type="journal article" date="2020" name="Fungal Divers.">
        <title>Resolving the Mortierellaceae phylogeny through synthesis of multi-gene phylogenetics and phylogenomics.</title>
        <authorList>
            <person name="Vandepol N."/>
            <person name="Liber J."/>
            <person name="Desiro A."/>
            <person name="Na H."/>
            <person name="Kennedy M."/>
            <person name="Barry K."/>
            <person name="Grigoriev I.V."/>
            <person name="Miller A.N."/>
            <person name="O'Donnell K."/>
            <person name="Stajich J.E."/>
            <person name="Bonito G."/>
        </authorList>
    </citation>
    <scope>NUCLEOTIDE SEQUENCE</scope>
    <source>
        <strain evidence="1">REB-010B</strain>
    </source>
</reference>
<evidence type="ECO:0000313" key="1">
    <source>
        <dbReference type="EMBL" id="KAG0315399.1"/>
    </source>
</evidence>
<dbReference type="AlphaFoldDB" id="A0A9P6RAM9"/>
<organism evidence="1 2">
    <name type="scientific">Dissophora globulifera</name>
    <dbReference type="NCBI Taxonomy" id="979702"/>
    <lineage>
        <taxon>Eukaryota</taxon>
        <taxon>Fungi</taxon>
        <taxon>Fungi incertae sedis</taxon>
        <taxon>Mucoromycota</taxon>
        <taxon>Mortierellomycotina</taxon>
        <taxon>Mortierellomycetes</taxon>
        <taxon>Mortierellales</taxon>
        <taxon>Mortierellaceae</taxon>
        <taxon>Dissophora</taxon>
    </lineage>
</organism>
<name>A0A9P6RAM9_9FUNG</name>
<comment type="caution">
    <text evidence="1">The sequence shown here is derived from an EMBL/GenBank/DDBJ whole genome shotgun (WGS) entry which is preliminary data.</text>
</comment>
<dbReference type="Proteomes" id="UP000738325">
    <property type="component" value="Unassembled WGS sequence"/>
</dbReference>
<gene>
    <name evidence="1" type="ORF">BGZ99_007485</name>
</gene>